<reference evidence="3 4" key="1">
    <citation type="submission" date="2014-04" db="EMBL/GenBank/DDBJ databases">
        <authorList>
            <consortium name="DOE Joint Genome Institute"/>
            <person name="Kuo A."/>
            <person name="Tarkka M."/>
            <person name="Buscot F."/>
            <person name="Kohler A."/>
            <person name="Nagy L.G."/>
            <person name="Floudas D."/>
            <person name="Copeland A."/>
            <person name="Barry K.W."/>
            <person name="Cichocki N."/>
            <person name="Veneault-Fourrey C."/>
            <person name="LaButti K."/>
            <person name="Lindquist E.A."/>
            <person name="Lipzen A."/>
            <person name="Lundell T."/>
            <person name="Morin E."/>
            <person name="Murat C."/>
            <person name="Sun H."/>
            <person name="Tunlid A."/>
            <person name="Henrissat B."/>
            <person name="Grigoriev I.V."/>
            <person name="Hibbett D.S."/>
            <person name="Martin F."/>
            <person name="Nordberg H.P."/>
            <person name="Cantor M.N."/>
            <person name="Hua S.X."/>
        </authorList>
    </citation>
    <scope>NUCLEOTIDE SEQUENCE [LARGE SCALE GENOMIC DNA]</scope>
    <source>
        <strain evidence="3 4">F 1598</strain>
    </source>
</reference>
<dbReference type="AlphaFoldDB" id="A0A0C3FXD2"/>
<dbReference type="HOGENOM" id="CLU_126690_0_0_1"/>
<dbReference type="Proteomes" id="UP000054166">
    <property type="component" value="Unassembled WGS sequence"/>
</dbReference>
<keyword evidence="4" id="KW-1185">Reference proteome</keyword>
<evidence type="ECO:0000313" key="4">
    <source>
        <dbReference type="Proteomes" id="UP000054166"/>
    </source>
</evidence>
<gene>
    <name evidence="3" type="ORF">PILCRDRAFT_245320</name>
</gene>
<dbReference type="InterPro" id="IPR029154">
    <property type="entry name" value="HIBADH-like_NADP-bd"/>
</dbReference>
<name>A0A0C3FXD2_PILCF</name>
<organism evidence="3 4">
    <name type="scientific">Piloderma croceum (strain F 1598)</name>
    <dbReference type="NCBI Taxonomy" id="765440"/>
    <lineage>
        <taxon>Eukaryota</taxon>
        <taxon>Fungi</taxon>
        <taxon>Dikarya</taxon>
        <taxon>Basidiomycota</taxon>
        <taxon>Agaricomycotina</taxon>
        <taxon>Agaricomycetes</taxon>
        <taxon>Agaricomycetidae</taxon>
        <taxon>Atheliales</taxon>
        <taxon>Atheliaceae</taxon>
        <taxon>Piloderma</taxon>
    </lineage>
</organism>
<dbReference type="STRING" id="765440.A0A0C3FXD2"/>
<dbReference type="OrthoDB" id="435038at2759"/>
<protein>
    <recommendedName>
        <fullName evidence="2">3-hydroxyisobutyrate dehydrogenase-like NAD-binding domain-containing protein</fullName>
    </recommendedName>
</protein>
<comment type="similarity">
    <text evidence="1">Belongs to the HIBADH-related family. NP60 subfamily.</text>
</comment>
<dbReference type="GO" id="GO:0051287">
    <property type="term" value="F:NAD binding"/>
    <property type="evidence" value="ECO:0007669"/>
    <property type="project" value="InterPro"/>
</dbReference>
<dbReference type="InterPro" id="IPR008927">
    <property type="entry name" value="6-PGluconate_DH-like_C_sf"/>
</dbReference>
<feature type="domain" description="3-hydroxyisobutyrate dehydrogenase-like NAD-binding" evidence="2">
    <location>
        <begin position="35"/>
        <end position="137"/>
    </location>
</feature>
<accession>A0A0C3FXD2</accession>
<evidence type="ECO:0000256" key="1">
    <source>
        <dbReference type="ARBA" id="ARBA00007598"/>
    </source>
</evidence>
<dbReference type="InterPro" id="IPR013328">
    <property type="entry name" value="6PGD_dom2"/>
</dbReference>
<dbReference type="PANTHER" id="PTHR43580:SF8">
    <property type="entry name" value="6-PHOSPHOGLUCONATE DEHYDROGENASE NADP-BINDING DOMAIN-CONTAINING PROTEIN-RELATED"/>
    <property type="match status" value="1"/>
</dbReference>
<dbReference type="PANTHER" id="PTHR43580">
    <property type="entry name" value="OXIDOREDUCTASE GLYR1-RELATED"/>
    <property type="match status" value="1"/>
</dbReference>
<reference evidence="4" key="2">
    <citation type="submission" date="2015-01" db="EMBL/GenBank/DDBJ databases">
        <title>Evolutionary Origins and Diversification of the Mycorrhizal Mutualists.</title>
        <authorList>
            <consortium name="DOE Joint Genome Institute"/>
            <consortium name="Mycorrhizal Genomics Consortium"/>
            <person name="Kohler A."/>
            <person name="Kuo A."/>
            <person name="Nagy L.G."/>
            <person name="Floudas D."/>
            <person name="Copeland A."/>
            <person name="Barry K.W."/>
            <person name="Cichocki N."/>
            <person name="Veneault-Fourrey C."/>
            <person name="LaButti K."/>
            <person name="Lindquist E.A."/>
            <person name="Lipzen A."/>
            <person name="Lundell T."/>
            <person name="Morin E."/>
            <person name="Murat C."/>
            <person name="Riley R."/>
            <person name="Ohm R."/>
            <person name="Sun H."/>
            <person name="Tunlid A."/>
            <person name="Henrissat B."/>
            <person name="Grigoriev I.V."/>
            <person name="Hibbett D.S."/>
            <person name="Martin F."/>
        </authorList>
    </citation>
    <scope>NUCLEOTIDE SEQUENCE [LARGE SCALE GENOMIC DNA]</scope>
    <source>
        <strain evidence="4">F 1598</strain>
    </source>
</reference>
<dbReference type="EMBL" id="KN832976">
    <property type="protein sequence ID" value="KIM88935.1"/>
    <property type="molecule type" value="Genomic_DNA"/>
</dbReference>
<dbReference type="SUPFAM" id="SSF48179">
    <property type="entry name" value="6-phosphogluconate dehydrogenase C-terminal domain-like"/>
    <property type="match status" value="1"/>
</dbReference>
<proteinExistence type="inferred from homology"/>
<dbReference type="Pfam" id="PF14833">
    <property type="entry name" value="NAD_binding_11"/>
    <property type="match status" value="1"/>
</dbReference>
<sequence>MSGDYRSKKEVAYLLVPAVGRKVYDLGGNLEKAPTFKLIGNSMILGCMEVVAEAQTLAEKSGIGAEAVQNLVRDILPAGPMIAYGDKMLNDSFDGSNGFAINGGIKDASHMRRLTNDHNSPMPVIDAAYSHLLTARALHSAQVLQGQQQFNTLDWSAVVAGTRVAAGLDGLDSGKHSKVTKDV</sequence>
<dbReference type="InParanoid" id="A0A0C3FXD2"/>
<evidence type="ECO:0000259" key="2">
    <source>
        <dbReference type="Pfam" id="PF14833"/>
    </source>
</evidence>
<dbReference type="Gene3D" id="1.10.1040.10">
    <property type="entry name" value="N-(1-d-carboxylethyl)-l-norvaline Dehydrogenase, domain 2"/>
    <property type="match status" value="1"/>
</dbReference>
<dbReference type="InterPro" id="IPR051265">
    <property type="entry name" value="HIBADH-related_NP60_sf"/>
</dbReference>
<evidence type="ECO:0000313" key="3">
    <source>
        <dbReference type="EMBL" id="KIM88935.1"/>
    </source>
</evidence>